<accession>A0A2Z2J1L5</accession>
<dbReference type="Proteomes" id="UP000250197">
    <property type="component" value="Chromosome"/>
</dbReference>
<evidence type="ECO:0000313" key="2">
    <source>
        <dbReference type="Proteomes" id="UP000250197"/>
    </source>
</evidence>
<evidence type="ECO:0000313" key="1">
    <source>
        <dbReference type="EMBL" id="ART20277.1"/>
    </source>
</evidence>
<protein>
    <submittedName>
        <fullName evidence="1">Uncharacterized protein</fullName>
    </submittedName>
</protein>
<name>A0A2Z2J1L5_CORST</name>
<proteinExistence type="predicted"/>
<gene>
    <name evidence="1" type="ORF">CBE89_01240</name>
</gene>
<organism evidence="1 2">
    <name type="scientific">Corynebacterium striatum</name>
    <dbReference type="NCBI Taxonomy" id="43770"/>
    <lineage>
        <taxon>Bacteria</taxon>
        <taxon>Bacillati</taxon>
        <taxon>Actinomycetota</taxon>
        <taxon>Actinomycetes</taxon>
        <taxon>Mycobacteriales</taxon>
        <taxon>Corynebacteriaceae</taxon>
        <taxon>Corynebacterium</taxon>
    </lineage>
</organism>
<dbReference type="EMBL" id="CP021252">
    <property type="protein sequence ID" value="ART20277.1"/>
    <property type="molecule type" value="Genomic_DNA"/>
</dbReference>
<dbReference type="AlphaFoldDB" id="A0A2Z2J1L5"/>
<sequence>MDDMKEMNIKSLAVAAVAVSAIAVGAIINNVGTSGADKQDSALAIYDDLGNEVGSYDLGGAKADSVPTWDLKV</sequence>
<dbReference type="KEGG" id="cstr:CBE89_01240"/>
<reference evidence="1 2" key="1">
    <citation type="submission" date="2017-05" db="EMBL/GenBank/DDBJ databases">
        <title>Complete genome sequence of Corynebacterium striatum KC-Na-1 isolated from Neophocaena asiaeorientalis in Korea.</title>
        <authorList>
            <person name="Kim J.H."/>
            <person name="Lee K."/>
        </authorList>
    </citation>
    <scope>NUCLEOTIDE SEQUENCE [LARGE SCALE GENOMIC DNA]</scope>
    <source>
        <strain evidence="1 2">KC-Na-01</strain>
    </source>
</reference>